<dbReference type="STRING" id="734.B0187_00735"/>
<comment type="caution">
    <text evidence="1">The sequence shown here is derived from an EMBL/GenBank/DDBJ whole genome shotgun (WGS) entry which is preliminary data.</text>
</comment>
<accession>A0A1T0AVM0</accession>
<dbReference type="AlphaFoldDB" id="A0A1T0AVM0"/>
<name>A0A1T0AVM0_9PAST</name>
<dbReference type="RefSeq" id="WP_078235816.1">
    <property type="nucleotide sequence ID" value="NZ_MUYA01000001.1"/>
</dbReference>
<dbReference type="InterPro" id="IPR014996">
    <property type="entry name" value="AcaB"/>
</dbReference>
<dbReference type="OrthoDB" id="8524550at2"/>
<reference evidence="1 2" key="1">
    <citation type="submission" date="2017-02" db="EMBL/GenBank/DDBJ databases">
        <title>Draft genome sequence of Haemophilus paracuniculus CCUG 43573 type strain.</title>
        <authorList>
            <person name="Engstrom-Jakobsson H."/>
            <person name="Salva-Serra F."/>
            <person name="Thorell K."/>
            <person name="Gonzales-Siles L."/>
            <person name="Karlsson R."/>
            <person name="Boulund F."/>
            <person name="Engstrand L."/>
            <person name="Kristiansson E."/>
            <person name="Moore E."/>
        </authorList>
    </citation>
    <scope>NUCLEOTIDE SEQUENCE [LARGE SCALE GENOMIC DNA]</scope>
    <source>
        <strain evidence="1 2">CCUG 43573</strain>
    </source>
</reference>
<gene>
    <name evidence="1" type="ORF">B0187_00735</name>
</gene>
<evidence type="ECO:0000313" key="2">
    <source>
        <dbReference type="Proteomes" id="UP000190867"/>
    </source>
</evidence>
<evidence type="ECO:0000313" key="1">
    <source>
        <dbReference type="EMBL" id="OOS00851.1"/>
    </source>
</evidence>
<dbReference type="EMBL" id="MUYA01000001">
    <property type="protein sequence ID" value="OOS00851.1"/>
    <property type="molecule type" value="Genomic_DNA"/>
</dbReference>
<keyword evidence="2" id="KW-1185">Reference proteome</keyword>
<sequence length="249" mass="28333">MTTELNQNQELGALRSNITLTLHSQYASRLWLGRPAVREGKEIVKAQIMSMPSCLHILSQIQKDAANDDPFADWYLIQFEEKVLQYGQEMKEMISKLVEIYASQLPDNIDIERCVNVSPITYPIYVNSQLGYKLIYLLSDFDTLARSVMTASHIALMTRSQAYEWLDAGAGYLRKCFGVIENYRHSGVTRQDVQENNARYQEAVKRFKVKIPADVLSGKKRAEFAPIIRNGFDVAEEDNVISGAENEDV</sequence>
<dbReference type="Pfam" id="PF08900">
    <property type="entry name" value="AcaB"/>
    <property type="match status" value="1"/>
</dbReference>
<proteinExistence type="predicted"/>
<dbReference type="Proteomes" id="UP000190867">
    <property type="component" value="Unassembled WGS sequence"/>
</dbReference>
<organism evidence="1 2">
    <name type="scientific">Haemophilus paracuniculus</name>
    <dbReference type="NCBI Taxonomy" id="734"/>
    <lineage>
        <taxon>Bacteria</taxon>
        <taxon>Pseudomonadati</taxon>
        <taxon>Pseudomonadota</taxon>
        <taxon>Gammaproteobacteria</taxon>
        <taxon>Pasteurellales</taxon>
        <taxon>Pasteurellaceae</taxon>
        <taxon>Haemophilus</taxon>
    </lineage>
</organism>
<protein>
    <submittedName>
        <fullName evidence="1">Integrating conjugative element protein</fullName>
    </submittedName>
</protein>
<dbReference type="NCBIfam" id="TIGR03761">
    <property type="entry name" value="ICE_PFL4669"/>
    <property type="match status" value="1"/>
</dbReference>